<accession>A0ABR6RCT5</accession>
<dbReference type="InterPro" id="IPR036890">
    <property type="entry name" value="HATPase_C_sf"/>
</dbReference>
<feature type="transmembrane region" description="Helical" evidence="2">
    <location>
        <begin position="140"/>
        <end position="159"/>
    </location>
</feature>
<name>A0ABR6RCT5_9BURK</name>
<protein>
    <submittedName>
        <fullName evidence="4">Signal transduction histidine kinase</fullName>
    </submittedName>
</protein>
<keyword evidence="2" id="KW-0472">Membrane</keyword>
<feature type="compositionally biased region" description="Basic and acidic residues" evidence="1">
    <location>
        <begin position="13"/>
        <end position="27"/>
    </location>
</feature>
<feature type="transmembrane region" description="Helical" evidence="2">
    <location>
        <begin position="70"/>
        <end position="90"/>
    </location>
</feature>
<keyword evidence="4" id="KW-0808">Transferase</keyword>
<feature type="transmembrane region" description="Helical" evidence="2">
    <location>
        <begin position="102"/>
        <end position="120"/>
    </location>
</feature>
<sequence>MRFSPFPEDAPDAPEKSHLDHSPGSGHERRSILRTCIWLAAGYSVAIIFLTTVMRGFLGGERYELTAARMMLFALAPVMIVVVSLALLWSRGRSLRTMAAQSVALSLGAACIFGLLDQSLNVYESQQVAFDVRDFSYNMLYGSALVFGWCCLLVAYLFSADLMERERRMHAWREEAMNAQMRALRYQINPHFLFNTMNSLAGLMEERAVDQARTMLLSFSSYLRATLTLDPSADIPLEEEVAMQQGYLDIERERFSDRMQVTVDVPASLGKALVPALVLQPLVENAVKHGVCSMQGPVQIVVSACAHDNQLRLVVENDFLPPAGRMSLGTGIGLMNVRERIALQFPARSALTTETVNEGGRFRATVCLPLRWG</sequence>
<evidence type="ECO:0000256" key="2">
    <source>
        <dbReference type="SAM" id="Phobius"/>
    </source>
</evidence>
<feature type="transmembrane region" description="Helical" evidence="2">
    <location>
        <begin position="36"/>
        <end position="58"/>
    </location>
</feature>
<dbReference type="SUPFAM" id="SSF55874">
    <property type="entry name" value="ATPase domain of HSP90 chaperone/DNA topoisomerase II/histidine kinase"/>
    <property type="match status" value="1"/>
</dbReference>
<keyword evidence="2" id="KW-0812">Transmembrane</keyword>
<keyword evidence="5" id="KW-1185">Reference proteome</keyword>
<feature type="domain" description="Signal transduction histidine kinase internal region" evidence="3">
    <location>
        <begin position="179"/>
        <end position="258"/>
    </location>
</feature>
<evidence type="ECO:0000259" key="3">
    <source>
        <dbReference type="Pfam" id="PF06580"/>
    </source>
</evidence>
<evidence type="ECO:0000256" key="1">
    <source>
        <dbReference type="SAM" id="MobiDB-lite"/>
    </source>
</evidence>
<evidence type="ECO:0000313" key="5">
    <source>
        <dbReference type="Proteomes" id="UP000562492"/>
    </source>
</evidence>
<dbReference type="InterPro" id="IPR050640">
    <property type="entry name" value="Bact_2-comp_sensor_kinase"/>
</dbReference>
<dbReference type="Pfam" id="PF06580">
    <property type="entry name" value="His_kinase"/>
    <property type="match status" value="1"/>
</dbReference>
<reference evidence="4 5" key="1">
    <citation type="submission" date="2020-08" db="EMBL/GenBank/DDBJ databases">
        <title>Functional genomics of gut bacteria from endangered species of beetles.</title>
        <authorList>
            <person name="Carlos-Shanley C."/>
        </authorList>
    </citation>
    <scope>NUCLEOTIDE SEQUENCE [LARGE SCALE GENOMIC DNA]</scope>
    <source>
        <strain evidence="4 5">S00124</strain>
    </source>
</reference>
<keyword evidence="4" id="KW-0418">Kinase</keyword>
<dbReference type="Proteomes" id="UP000562492">
    <property type="component" value="Unassembled WGS sequence"/>
</dbReference>
<keyword evidence="2" id="KW-1133">Transmembrane helix</keyword>
<proteinExistence type="predicted"/>
<dbReference type="EMBL" id="JACHKZ010000004">
    <property type="protein sequence ID" value="MBB6576943.1"/>
    <property type="molecule type" value="Genomic_DNA"/>
</dbReference>
<evidence type="ECO:0000313" key="4">
    <source>
        <dbReference type="EMBL" id="MBB6576943.1"/>
    </source>
</evidence>
<feature type="region of interest" description="Disordered" evidence="1">
    <location>
        <begin position="1"/>
        <end position="27"/>
    </location>
</feature>
<dbReference type="PANTHER" id="PTHR34220:SF7">
    <property type="entry name" value="SENSOR HISTIDINE KINASE YPDA"/>
    <property type="match status" value="1"/>
</dbReference>
<comment type="caution">
    <text evidence="4">The sequence shown here is derived from an EMBL/GenBank/DDBJ whole genome shotgun (WGS) entry which is preliminary data.</text>
</comment>
<gene>
    <name evidence="4" type="ORF">HNP33_000993</name>
</gene>
<organism evidence="4 5">
    <name type="scientific">Comamonas odontotermitis</name>
    <dbReference type="NCBI Taxonomy" id="379895"/>
    <lineage>
        <taxon>Bacteria</taxon>
        <taxon>Pseudomonadati</taxon>
        <taxon>Pseudomonadota</taxon>
        <taxon>Betaproteobacteria</taxon>
        <taxon>Burkholderiales</taxon>
        <taxon>Comamonadaceae</taxon>
        <taxon>Comamonas</taxon>
    </lineage>
</organism>
<dbReference type="InterPro" id="IPR010559">
    <property type="entry name" value="Sig_transdc_His_kin_internal"/>
</dbReference>
<dbReference type="RefSeq" id="WP_184705912.1">
    <property type="nucleotide sequence ID" value="NZ_JACHKZ010000004.1"/>
</dbReference>
<dbReference type="Gene3D" id="3.30.565.10">
    <property type="entry name" value="Histidine kinase-like ATPase, C-terminal domain"/>
    <property type="match status" value="1"/>
</dbReference>
<dbReference type="PANTHER" id="PTHR34220">
    <property type="entry name" value="SENSOR HISTIDINE KINASE YPDA"/>
    <property type="match status" value="1"/>
</dbReference>
<dbReference type="GO" id="GO:0016301">
    <property type="term" value="F:kinase activity"/>
    <property type="evidence" value="ECO:0007669"/>
    <property type="project" value="UniProtKB-KW"/>
</dbReference>